<evidence type="ECO:0000313" key="3">
    <source>
        <dbReference type="Proteomes" id="UP001158986"/>
    </source>
</evidence>
<protein>
    <submittedName>
        <fullName evidence="2">Uncharacterized protein</fullName>
    </submittedName>
</protein>
<comment type="caution">
    <text evidence="2">The sequence shown here is derived from an EMBL/GenBank/DDBJ whole genome shotgun (WGS) entry which is preliminary data.</text>
</comment>
<dbReference type="EMBL" id="CAKLCB010000210">
    <property type="protein sequence ID" value="CAH0516840.1"/>
    <property type="molecule type" value="Genomic_DNA"/>
</dbReference>
<dbReference type="Proteomes" id="UP001158986">
    <property type="component" value="Unassembled WGS sequence"/>
</dbReference>
<evidence type="ECO:0000256" key="1">
    <source>
        <dbReference type="SAM" id="MobiDB-lite"/>
    </source>
</evidence>
<accession>A0ABN8CUP2</accession>
<evidence type="ECO:0000313" key="2">
    <source>
        <dbReference type="EMBL" id="CAH0516840.1"/>
    </source>
</evidence>
<reference evidence="2 3" key="1">
    <citation type="submission" date="2021-11" db="EMBL/GenBank/DDBJ databases">
        <authorList>
            <person name="Islam A."/>
            <person name="Islam S."/>
            <person name="Flora M.S."/>
            <person name="Rahman M."/>
            <person name="Ziaur R.M."/>
            <person name="Epstein J.H."/>
            <person name="Hassan M."/>
            <person name="Klassen M."/>
            <person name="Woodard K."/>
            <person name="Webb A."/>
            <person name="Webby R.J."/>
            <person name="El Zowalaty M.E."/>
        </authorList>
    </citation>
    <scope>NUCLEOTIDE SEQUENCE [LARGE SCALE GENOMIC DNA]</scope>
    <source>
        <strain evidence="2">Pbs1</strain>
    </source>
</reference>
<proteinExistence type="predicted"/>
<name>A0ABN8CUP2_9STRA</name>
<gene>
    <name evidence="2" type="ORF">PBS001_LOCUS3478</name>
</gene>
<sequence length="588" mass="66545">MWHAYQVSDVSTEVQRQERNACHPEILFSAARREYEHEHQFDSIEGEREENIDQYIVQMEGLETIMRVAFTASKSKTDEGPQLPREIMMYVKDSPLKLHIEFQAAWMVGRDRASVCEENSLPGVFGCQTKSLVALKTLAEKADSLELGDIIACHEELSNAVPAYDARICSNFANNPNRAEVYFLGTLHVAVGFYDFSSLEAATLCDELHNNMPLRFVGFEMSEFAVAKCEVVAQMLASSDVSISSVMEVWLSSTWECSTLKDFQKCVKMVLKSLSGRKSNPKLMSYLSHWASVETISAAKAHTKFFTNLQRYAQRVLTGICCFRRETDRLDLTHYMLTGKIRASSRVMRIVEKEQSAVNSKEGGSKTESKSTLKKKRSHRMRKAKQRALSSPPLVGSLTMWNVPTGAPLLEEDVAFNTVSFMNILDDFKEREKKQKNSTDELSVVELFMIHIMRNLHRLRELMVANRLSIEVYYGVVKAVRGEAATDFGNLKLLARIASMHPFTISWSYLPDYFVPEDFHDVARRCSVNGDCVHYGYSMNWTTQVLVTSLLDYDPTNHKALINHVLDSALGFSSETKDAGLSLLVGYV</sequence>
<organism evidence="2 3">
    <name type="scientific">Peronospora belbahrii</name>
    <dbReference type="NCBI Taxonomy" id="622444"/>
    <lineage>
        <taxon>Eukaryota</taxon>
        <taxon>Sar</taxon>
        <taxon>Stramenopiles</taxon>
        <taxon>Oomycota</taxon>
        <taxon>Peronosporomycetes</taxon>
        <taxon>Peronosporales</taxon>
        <taxon>Peronosporaceae</taxon>
        <taxon>Peronospora</taxon>
    </lineage>
</organism>
<feature type="region of interest" description="Disordered" evidence="1">
    <location>
        <begin position="355"/>
        <end position="390"/>
    </location>
</feature>
<feature type="compositionally biased region" description="Basic residues" evidence="1">
    <location>
        <begin position="372"/>
        <end position="386"/>
    </location>
</feature>
<keyword evidence="3" id="KW-1185">Reference proteome</keyword>